<dbReference type="Pfam" id="PF00335">
    <property type="entry name" value="Tetraspanin"/>
    <property type="match status" value="1"/>
</dbReference>
<feature type="transmembrane region" description="Helical" evidence="6">
    <location>
        <begin position="12"/>
        <end position="37"/>
    </location>
</feature>
<dbReference type="Proteomes" id="UP001212152">
    <property type="component" value="Unassembled WGS sequence"/>
</dbReference>
<keyword evidence="3 6" id="KW-1133">Transmembrane helix</keyword>
<name>A0AAD5TPL5_9FUNG</name>
<dbReference type="AlphaFoldDB" id="A0AAD5TPL5"/>
<organism evidence="7 8">
    <name type="scientific">Geranomyces variabilis</name>
    <dbReference type="NCBI Taxonomy" id="109894"/>
    <lineage>
        <taxon>Eukaryota</taxon>
        <taxon>Fungi</taxon>
        <taxon>Fungi incertae sedis</taxon>
        <taxon>Chytridiomycota</taxon>
        <taxon>Chytridiomycota incertae sedis</taxon>
        <taxon>Chytridiomycetes</taxon>
        <taxon>Spizellomycetales</taxon>
        <taxon>Powellomycetaceae</taxon>
        <taxon>Geranomyces</taxon>
    </lineage>
</organism>
<dbReference type="EMBL" id="JADGJQ010000007">
    <property type="protein sequence ID" value="KAJ3183101.1"/>
    <property type="molecule type" value="Genomic_DNA"/>
</dbReference>
<dbReference type="GO" id="GO:0016020">
    <property type="term" value="C:membrane"/>
    <property type="evidence" value="ECO:0007669"/>
    <property type="project" value="UniProtKB-SubCell"/>
</dbReference>
<dbReference type="PANTHER" id="PTHR19282">
    <property type="entry name" value="TETRASPANIN"/>
    <property type="match status" value="1"/>
</dbReference>
<comment type="caution">
    <text evidence="7">The sequence shown here is derived from an EMBL/GenBank/DDBJ whole genome shotgun (WGS) entry which is preliminary data.</text>
</comment>
<feature type="region of interest" description="Disordered" evidence="5">
    <location>
        <begin position="230"/>
        <end position="274"/>
    </location>
</feature>
<evidence type="ECO:0000256" key="6">
    <source>
        <dbReference type="SAM" id="Phobius"/>
    </source>
</evidence>
<dbReference type="InterPro" id="IPR018499">
    <property type="entry name" value="Tetraspanin/Peripherin"/>
</dbReference>
<feature type="transmembrane region" description="Helical" evidence="6">
    <location>
        <begin position="180"/>
        <end position="203"/>
    </location>
</feature>
<evidence type="ECO:0000256" key="3">
    <source>
        <dbReference type="ARBA" id="ARBA00022989"/>
    </source>
</evidence>
<feature type="transmembrane region" description="Helical" evidence="6">
    <location>
        <begin position="78"/>
        <end position="101"/>
    </location>
</feature>
<evidence type="ECO:0000256" key="5">
    <source>
        <dbReference type="SAM" id="MobiDB-lite"/>
    </source>
</evidence>
<keyword evidence="4 6" id="KW-0472">Membrane</keyword>
<comment type="subcellular location">
    <subcellularLocation>
        <location evidence="1">Membrane</location>
        <topology evidence="1">Multi-pass membrane protein</topology>
    </subcellularLocation>
</comment>
<gene>
    <name evidence="7" type="ORF">HDU87_007523</name>
</gene>
<dbReference type="PRINTS" id="PR00259">
    <property type="entry name" value="TMFOUR"/>
</dbReference>
<evidence type="ECO:0000313" key="8">
    <source>
        <dbReference type="Proteomes" id="UP001212152"/>
    </source>
</evidence>
<sequence>MTDNRMFDTAKWSTLAVSVLTALAGGCLIGIGIYGLLNPLGSSMVPMTLPILAIVAGGLLIIISLIGCSGSYAEHKTILWVFFALMTVLVLLQLVVGIAALTTRGKTIDELADRRWSYLYEHQPRELRRIEEQYECCGLNYLDDRAWPKHGNRCSKNEDFGFDRACLGPVRNEWDHRQKVFAMVVLSLAALQLLGLVPVYYLVTRLPSAEKREQDLLEEHRRLLESTRTSGYGSRYYDTERPPSSTGQVPIQHPVGGPAGSYPYAGTRPGSRTG</sequence>
<evidence type="ECO:0000256" key="1">
    <source>
        <dbReference type="ARBA" id="ARBA00004141"/>
    </source>
</evidence>
<protein>
    <recommendedName>
        <fullName evidence="9">Tetraspanin</fullName>
    </recommendedName>
</protein>
<dbReference type="PANTHER" id="PTHR19282:SF417">
    <property type="entry name" value="TETRASPANIN TSPA-RELATED"/>
    <property type="match status" value="1"/>
</dbReference>
<evidence type="ECO:0000256" key="4">
    <source>
        <dbReference type="ARBA" id="ARBA00023136"/>
    </source>
</evidence>
<proteinExistence type="predicted"/>
<reference evidence="7" key="1">
    <citation type="submission" date="2020-05" db="EMBL/GenBank/DDBJ databases">
        <title>Phylogenomic resolution of chytrid fungi.</title>
        <authorList>
            <person name="Stajich J.E."/>
            <person name="Amses K."/>
            <person name="Simmons R."/>
            <person name="Seto K."/>
            <person name="Myers J."/>
            <person name="Bonds A."/>
            <person name="Quandt C.A."/>
            <person name="Barry K."/>
            <person name="Liu P."/>
            <person name="Grigoriev I."/>
            <person name="Longcore J.E."/>
            <person name="James T.Y."/>
        </authorList>
    </citation>
    <scope>NUCLEOTIDE SEQUENCE</scope>
    <source>
        <strain evidence="7">JEL0379</strain>
    </source>
</reference>
<dbReference type="PROSITE" id="PS51257">
    <property type="entry name" value="PROKAR_LIPOPROTEIN"/>
    <property type="match status" value="1"/>
</dbReference>
<keyword evidence="8" id="KW-1185">Reference proteome</keyword>
<feature type="transmembrane region" description="Helical" evidence="6">
    <location>
        <begin position="49"/>
        <end position="72"/>
    </location>
</feature>
<evidence type="ECO:0008006" key="9">
    <source>
        <dbReference type="Google" id="ProtNLM"/>
    </source>
</evidence>
<evidence type="ECO:0000313" key="7">
    <source>
        <dbReference type="EMBL" id="KAJ3183101.1"/>
    </source>
</evidence>
<evidence type="ECO:0000256" key="2">
    <source>
        <dbReference type="ARBA" id="ARBA00022692"/>
    </source>
</evidence>
<keyword evidence="2 6" id="KW-0812">Transmembrane</keyword>
<accession>A0AAD5TPL5</accession>